<accession>A0A1D3CUA3</accession>
<protein>
    <submittedName>
        <fullName evidence="1">Uncharacterized protein</fullName>
    </submittedName>
</protein>
<gene>
    <name evidence="1" type="ORF">cyc_05292</name>
</gene>
<sequence>MGRQRGKGHGCQRNVFLALQLPDCVQLATQFQRTRQGEKTWHQSLGKALQRNEAQTREEDASGAVDFAADGFDASVRSVAEVLQRAERVALSCDHR</sequence>
<keyword evidence="2" id="KW-1185">Reference proteome</keyword>
<evidence type="ECO:0000313" key="1">
    <source>
        <dbReference type="EMBL" id="OEH74772.1"/>
    </source>
</evidence>
<comment type="caution">
    <text evidence="1">The sequence shown here is derived from an EMBL/GenBank/DDBJ whole genome shotgun (WGS) entry which is preliminary data.</text>
</comment>
<name>A0A1D3CUA3_9EIME</name>
<dbReference type="InParanoid" id="A0A1D3CUA3"/>
<reference evidence="1 2" key="1">
    <citation type="journal article" date="2016" name="BMC Genomics">
        <title>Comparative genomics reveals Cyclospora cayetanensis possesses coccidia-like metabolism and invasion components but unique surface antigens.</title>
        <authorList>
            <person name="Liu S."/>
            <person name="Wang L."/>
            <person name="Zheng H."/>
            <person name="Xu Z."/>
            <person name="Roellig D.M."/>
            <person name="Li N."/>
            <person name="Frace M.A."/>
            <person name="Tang K."/>
            <person name="Arrowood M.J."/>
            <person name="Moss D.M."/>
            <person name="Zhang L."/>
            <person name="Feng Y."/>
            <person name="Xiao L."/>
        </authorList>
    </citation>
    <scope>NUCLEOTIDE SEQUENCE [LARGE SCALE GENOMIC DNA]</scope>
    <source>
        <strain evidence="1 2">CHN_HEN01</strain>
    </source>
</reference>
<dbReference type="Proteomes" id="UP000095192">
    <property type="component" value="Unassembled WGS sequence"/>
</dbReference>
<evidence type="ECO:0000313" key="2">
    <source>
        <dbReference type="Proteomes" id="UP000095192"/>
    </source>
</evidence>
<proteinExistence type="predicted"/>
<dbReference type="EMBL" id="JROU02001937">
    <property type="protein sequence ID" value="OEH74772.1"/>
    <property type="molecule type" value="Genomic_DNA"/>
</dbReference>
<dbReference type="VEuPathDB" id="ToxoDB:cyc_05292"/>
<dbReference type="AlphaFoldDB" id="A0A1D3CUA3"/>
<organism evidence="1 2">
    <name type="scientific">Cyclospora cayetanensis</name>
    <dbReference type="NCBI Taxonomy" id="88456"/>
    <lineage>
        <taxon>Eukaryota</taxon>
        <taxon>Sar</taxon>
        <taxon>Alveolata</taxon>
        <taxon>Apicomplexa</taxon>
        <taxon>Conoidasida</taxon>
        <taxon>Coccidia</taxon>
        <taxon>Eucoccidiorida</taxon>
        <taxon>Eimeriorina</taxon>
        <taxon>Eimeriidae</taxon>
        <taxon>Cyclospora</taxon>
    </lineage>
</organism>